<keyword evidence="6" id="KW-1185">Reference proteome</keyword>
<evidence type="ECO:0000313" key="6">
    <source>
        <dbReference type="Proteomes" id="UP001255856"/>
    </source>
</evidence>
<dbReference type="PANTHER" id="PTHR22652">
    <property type="entry name" value="NUCLEOPORIN NUP43"/>
    <property type="match status" value="1"/>
</dbReference>
<comment type="subcellular location">
    <subcellularLocation>
        <location evidence="1">Nucleus</location>
    </subcellularLocation>
</comment>
<dbReference type="Gene3D" id="2.130.10.10">
    <property type="entry name" value="YVTN repeat-like/Quinoprotein amine dehydrogenase"/>
    <property type="match status" value="1"/>
</dbReference>
<dbReference type="SUPFAM" id="SSF50998">
    <property type="entry name" value="Quinoprotein alcohol dehydrogenase-like"/>
    <property type="match status" value="1"/>
</dbReference>
<dbReference type="Proteomes" id="UP001255856">
    <property type="component" value="Unassembled WGS sequence"/>
</dbReference>
<evidence type="ECO:0000256" key="1">
    <source>
        <dbReference type="ARBA" id="ARBA00004123"/>
    </source>
</evidence>
<dbReference type="InterPro" id="IPR011047">
    <property type="entry name" value="Quinoprotein_ADH-like_sf"/>
</dbReference>
<dbReference type="InterPro" id="IPR015943">
    <property type="entry name" value="WD40/YVTN_repeat-like_dom_sf"/>
</dbReference>
<gene>
    <name evidence="5" type="ORF">QBZ16_003463</name>
</gene>
<reference evidence="5" key="1">
    <citation type="submission" date="2021-01" db="EMBL/GenBank/DDBJ databases">
        <authorList>
            <person name="Eckstrom K.M.E."/>
        </authorList>
    </citation>
    <scope>NUCLEOTIDE SEQUENCE</scope>
    <source>
        <strain evidence="5">UVCC 0001</strain>
    </source>
</reference>
<dbReference type="AlphaFoldDB" id="A0AAD9IHZ7"/>
<keyword evidence="3" id="KW-0677">Repeat</keyword>
<evidence type="ECO:0000256" key="2">
    <source>
        <dbReference type="ARBA" id="ARBA00022574"/>
    </source>
</evidence>
<keyword evidence="4" id="KW-0539">Nucleus</keyword>
<evidence type="ECO:0000313" key="5">
    <source>
        <dbReference type="EMBL" id="KAK2078623.1"/>
    </source>
</evidence>
<evidence type="ECO:0000256" key="4">
    <source>
        <dbReference type="ARBA" id="ARBA00023242"/>
    </source>
</evidence>
<protein>
    <submittedName>
        <fullName evidence="5">Uncharacterized protein</fullName>
    </submittedName>
</protein>
<organism evidence="5 6">
    <name type="scientific">Prototheca wickerhamii</name>
    <dbReference type="NCBI Taxonomy" id="3111"/>
    <lineage>
        <taxon>Eukaryota</taxon>
        <taxon>Viridiplantae</taxon>
        <taxon>Chlorophyta</taxon>
        <taxon>core chlorophytes</taxon>
        <taxon>Trebouxiophyceae</taxon>
        <taxon>Chlorellales</taxon>
        <taxon>Chlorellaceae</taxon>
        <taxon>Prototheca</taxon>
    </lineage>
</organism>
<accession>A0AAD9IHZ7</accession>
<comment type="caution">
    <text evidence="5">The sequence shown here is derived from an EMBL/GenBank/DDBJ whole genome shotgun (WGS) entry which is preliminary data.</text>
</comment>
<dbReference type="EMBL" id="JASFZW010000004">
    <property type="protein sequence ID" value="KAK2078623.1"/>
    <property type="molecule type" value="Genomic_DNA"/>
</dbReference>
<keyword evidence="2" id="KW-0853">WD repeat</keyword>
<dbReference type="PANTHER" id="PTHR22652:SF0">
    <property type="entry name" value="NUCLEOPORIN NUP43"/>
    <property type="match status" value="1"/>
</dbReference>
<proteinExistence type="predicted"/>
<name>A0AAD9IHZ7_PROWI</name>
<sequence length="292" mass="30052">MADHVSLYSLTLAPDQEPSVTRLAALNIDSRVVDLCATSPEDNDQTLVAVTRPGGVHVLRLTLPDDWQGSLEATQVRGQGVHEGRLQPVVELGRTTIGAACVGLGATLVCVGWDGAVEEVDLVRGASTGRRETGQRLSALAAHPAGTSYVTGDWGGALRVWDVRARGPATQTLPGPGPVVGAWVHPTQPHLVGVAHAGGAGVRVWDLRSARQALSAPESDALTGPLTCAVFLPGAAPALACGTAGGDVAILDAGCRALYREPTAEIAAITTADDALLAFTDQEGLLVLEHAL</sequence>
<dbReference type="GO" id="GO:0031080">
    <property type="term" value="C:nuclear pore outer ring"/>
    <property type="evidence" value="ECO:0007669"/>
    <property type="project" value="TreeGrafter"/>
</dbReference>
<evidence type="ECO:0000256" key="3">
    <source>
        <dbReference type="ARBA" id="ARBA00022737"/>
    </source>
</evidence>